<comment type="similarity">
    <text evidence="2 12">Belongs to the peptidase M48B family.</text>
</comment>
<dbReference type="GO" id="GO:0004222">
    <property type="term" value="F:metalloendopeptidase activity"/>
    <property type="evidence" value="ECO:0007669"/>
    <property type="project" value="UniProtKB-UniRule"/>
</dbReference>
<feature type="binding site" evidence="12">
    <location>
        <position position="200"/>
    </location>
    <ligand>
        <name>Zn(2+)</name>
        <dbReference type="ChEBI" id="CHEBI:29105"/>
        <note>catalytic</note>
    </ligand>
</feature>
<dbReference type="EC" id="3.4.24.-" evidence="12"/>
<dbReference type="CDD" id="cd07336">
    <property type="entry name" value="M48B_HtpX_like"/>
    <property type="match status" value="1"/>
</dbReference>
<evidence type="ECO:0000256" key="12">
    <source>
        <dbReference type="HAMAP-Rule" id="MF_00188"/>
    </source>
</evidence>
<dbReference type="PANTHER" id="PTHR43221">
    <property type="entry name" value="PROTEASE HTPX"/>
    <property type="match status" value="1"/>
</dbReference>
<dbReference type="GO" id="GO:0006508">
    <property type="term" value="P:proteolysis"/>
    <property type="evidence" value="ECO:0007669"/>
    <property type="project" value="UniProtKB-KW"/>
</dbReference>
<comment type="caution">
    <text evidence="14">The sequence shown here is derived from an EMBL/GenBank/DDBJ whole genome shotgun (WGS) entry which is preliminary data.</text>
</comment>
<comment type="subcellular location">
    <subcellularLocation>
        <location evidence="1 12">Cell membrane</location>
        <topology evidence="1 12">Multi-pass membrane protein</topology>
    </subcellularLocation>
</comment>
<accession>A0A7C0VCG0</accession>
<sequence>MGNQVKTGLLLIILTVLLVFLGSLFGREGAIFAFIFAGLMNFFAYFFSDRIVLSMYRAREVSPDEMPWLHQMVEEMAHKAGIPKPRIYIVPTRTPNAFATGRDPNHAAVAVTEGILDLLSREELKGVLGHELTHIKDRDTLISTLTATLAGAITLLARLGMWGMYLGDDDNRANPFVFLALIFLPIAALLIRLAVSRSREYLADEGGARISGNPLYLASALEKLAFGTRKVPMRNANPSTSHMFIVNPLSGSGMAALFSTHPPIEDRIARLKRMAGVV</sequence>
<dbReference type="InterPro" id="IPR001915">
    <property type="entry name" value="Peptidase_M48"/>
</dbReference>
<feature type="transmembrane region" description="Helical" evidence="12">
    <location>
        <begin position="141"/>
        <end position="164"/>
    </location>
</feature>
<comment type="cofactor">
    <cofactor evidence="12">
        <name>Zn(2+)</name>
        <dbReference type="ChEBI" id="CHEBI:29105"/>
    </cofactor>
    <text evidence="12">Binds 1 zinc ion per subunit.</text>
</comment>
<dbReference type="Proteomes" id="UP000885847">
    <property type="component" value="Unassembled WGS sequence"/>
</dbReference>
<proteinExistence type="inferred from homology"/>
<evidence type="ECO:0000256" key="5">
    <source>
        <dbReference type="ARBA" id="ARBA00022692"/>
    </source>
</evidence>
<evidence type="ECO:0000256" key="6">
    <source>
        <dbReference type="ARBA" id="ARBA00022723"/>
    </source>
</evidence>
<feature type="transmembrane region" description="Helical" evidence="12">
    <location>
        <begin position="7"/>
        <end position="25"/>
    </location>
</feature>
<feature type="binding site" evidence="12">
    <location>
        <position position="130"/>
    </location>
    <ligand>
        <name>Zn(2+)</name>
        <dbReference type="ChEBI" id="CHEBI:29105"/>
        <note>catalytic</note>
    </ligand>
</feature>
<evidence type="ECO:0000256" key="4">
    <source>
        <dbReference type="ARBA" id="ARBA00022670"/>
    </source>
</evidence>
<name>A0A7C0VCG0_UNCW3</name>
<keyword evidence="5 12" id="KW-0812">Transmembrane</keyword>
<keyword evidence="4 12" id="KW-0645">Protease</keyword>
<keyword evidence="8 12" id="KW-0862">Zinc</keyword>
<evidence type="ECO:0000256" key="10">
    <source>
        <dbReference type="ARBA" id="ARBA00023049"/>
    </source>
</evidence>
<dbReference type="Pfam" id="PF01435">
    <property type="entry name" value="Peptidase_M48"/>
    <property type="match status" value="1"/>
</dbReference>
<feature type="binding site" evidence="12">
    <location>
        <position position="134"/>
    </location>
    <ligand>
        <name>Zn(2+)</name>
        <dbReference type="ChEBI" id="CHEBI:29105"/>
        <note>catalytic</note>
    </ligand>
</feature>
<evidence type="ECO:0000256" key="2">
    <source>
        <dbReference type="ARBA" id="ARBA00009779"/>
    </source>
</evidence>
<keyword evidence="7 12" id="KW-0378">Hydrolase</keyword>
<keyword evidence="10 12" id="KW-0482">Metalloprotease</keyword>
<organism evidence="14">
    <name type="scientific">candidate division WOR-3 bacterium</name>
    <dbReference type="NCBI Taxonomy" id="2052148"/>
    <lineage>
        <taxon>Bacteria</taxon>
        <taxon>Bacteria division WOR-3</taxon>
    </lineage>
</organism>
<evidence type="ECO:0000256" key="11">
    <source>
        <dbReference type="ARBA" id="ARBA00023136"/>
    </source>
</evidence>
<evidence type="ECO:0000256" key="7">
    <source>
        <dbReference type="ARBA" id="ARBA00022801"/>
    </source>
</evidence>
<reference evidence="14" key="1">
    <citation type="journal article" date="2020" name="mSystems">
        <title>Genome- and Community-Level Interaction Insights into Carbon Utilization and Element Cycling Functions of Hydrothermarchaeota in Hydrothermal Sediment.</title>
        <authorList>
            <person name="Zhou Z."/>
            <person name="Liu Y."/>
            <person name="Xu W."/>
            <person name="Pan J."/>
            <person name="Luo Z.H."/>
            <person name="Li M."/>
        </authorList>
    </citation>
    <scope>NUCLEOTIDE SEQUENCE [LARGE SCALE GENOMIC DNA]</scope>
    <source>
        <strain evidence="14">HyVt-102</strain>
    </source>
</reference>
<evidence type="ECO:0000256" key="1">
    <source>
        <dbReference type="ARBA" id="ARBA00004651"/>
    </source>
</evidence>
<feature type="transmembrane region" description="Helical" evidence="12">
    <location>
        <begin position="31"/>
        <end position="48"/>
    </location>
</feature>
<dbReference type="Gene3D" id="3.30.2010.10">
    <property type="entry name" value="Metalloproteases ('zincins'), catalytic domain"/>
    <property type="match status" value="1"/>
</dbReference>
<feature type="domain" description="Peptidase M48" evidence="13">
    <location>
        <begin position="65"/>
        <end position="274"/>
    </location>
</feature>
<gene>
    <name evidence="12" type="primary">htpX</name>
    <name evidence="14" type="ORF">ENF18_04605</name>
</gene>
<feature type="transmembrane region" description="Helical" evidence="12">
    <location>
        <begin position="176"/>
        <end position="195"/>
    </location>
</feature>
<dbReference type="EMBL" id="DQWE01000220">
    <property type="protein sequence ID" value="HDI83055.1"/>
    <property type="molecule type" value="Genomic_DNA"/>
</dbReference>
<dbReference type="AlphaFoldDB" id="A0A7C0VCG0"/>
<dbReference type="InterPro" id="IPR022919">
    <property type="entry name" value="Pept_M48_protease_HtpX"/>
</dbReference>
<evidence type="ECO:0000256" key="9">
    <source>
        <dbReference type="ARBA" id="ARBA00022989"/>
    </source>
</evidence>
<evidence type="ECO:0000259" key="13">
    <source>
        <dbReference type="Pfam" id="PF01435"/>
    </source>
</evidence>
<keyword evidence="9 12" id="KW-1133">Transmembrane helix</keyword>
<dbReference type="GO" id="GO:0005886">
    <property type="term" value="C:plasma membrane"/>
    <property type="evidence" value="ECO:0007669"/>
    <property type="project" value="UniProtKB-SubCell"/>
</dbReference>
<evidence type="ECO:0000313" key="14">
    <source>
        <dbReference type="EMBL" id="HDI83055.1"/>
    </source>
</evidence>
<feature type="active site" evidence="12">
    <location>
        <position position="131"/>
    </location>
</feature>
<dbReference type="InterPro" id="IPR050083">
    <property type="entry name" value="HtpX_protease"/>
</dbReference>
<dbReference type="PANTHER" id="PTHR43221:SF1">
    <property type="entry name" value="PROTEASE HTPX"/>
    <property type="match status" value="1"/>
</dbReference>
<keyword evidence="3 12" id="KW-1003">Cell membrane</keyword>
<keyword evidence="6 12" id="KW-0479">Metal-binding</keyword>
<protein>
    <recommendedName>
        <fullName evidence="12">Protease HtpX homolog</fullName>
        <ecNumber evidence="12">3.4.24.-</ecNumber>
    </recommendedName>
</protein>
<dbReference type="HAMAP" id="MF_00188">
    <property type="entry name" value="Pept_M48_protease_HtpX"/>
    <property type="match status" value="1"/>
</dbReference>
<keyword evidence="11 12" id="KW-0472">Membrane</keyword>
<evidence type="ECO:0000256" key="3">
    <source>
        <dbReference type="ARBA" id="ARBA00022475"/>
    </source>
</evidence>
<evidence type="ECO:0000256" key="8">
    <source>
        <dbReference type="ARBA" id="ARBA00022833"/>
    </source>
</evidence>
<dbReference type="GO" id="GO:0008270">
    <property type="term" value="F:zinc ion binding"/>
    <property type="evidence" value="ECO:0007669"/>
    <property type="project" value="UniProtKB-UniRule"/>
</dbReference>